<dbReference type="Proteomes" id="UP000824094">
    <property type="component" value="Unassembled WGS sequence"/>
</dbReference>
<evidence type="ECO:0000313" key="4">
    <source>
        <dbReference type="Proteomes" id="UP000824094"/>
    </source>
</evidence>
<name>A0A9D1MG37_9FIRM</name>
<dbReference type="Pfam" id="PF20434">
    <property type="entry name" value="BD-FAE"/>
    <property type="match status" value="1"/>
</dbReference>
<dbReference type="Gene3D" id="3.40.50.1820">
    <property type="entry name" value="alpha/beta hydrolase"/>
    <property type="match status" value="1"/>
</dbReference>
<gene>
    <name evidence="3" type="ORF">IAB05_00170</name>
</gene>
<comment type="caution">
    <text evidence="3">The sequence shown here is derived from an EMBL/GenBank/DDBJ whole genome shotgun (WGS) entry which is preliminary data.</text>
</comment>
<evidence type="ECO:0000313" key="3">
    <source>
        <dbReference type="EMBL" id="HIU59785.1"/>
    </source>
</evidence>
<dbReference type="EMBL" id="DVNF01000006">
    <property type="protein sequence ID" value="HIU59785.1"/>
    <property type="molecule type" value="Genomic_DNA"/>
</dbReference>
<protein>
    <submittedName>
        <fullName evidence="3">Alpha/beta hydrolase</fullName>
    </submittedName>
</protein>
<sequence length="330" mass="36903">MNRAEVIFAAIDVLFHIPQNYIRYKDIECEKDIVYSDADIEACKADIYYKKGAKTPMPVIANIHGGGFVKGDKKHRISISHMYAERGWFVLNMNYRLSPKYAFPAPVEDVINAVNYLTELKSRFDLNLDKVVLTGDSAGAYLAAEAEAVITNDDLRARLNIPECKVKPAGLALFCGPYDMLAAINAKIPFGLVKCIAESFMGYKLDKGLGNLSEYKYIKDIAPIDYVNSDWAPTVLTMAKKDFFCKGHGESMYSKLQAAGVKVSEHHSVKFIDNHCYHFNYWVKASKEAMAMVFGFLDGLYAYKKPVETVTENAEKETQTAEDTASADAE</sequence>
<dbReference type="InterPro" id="IPR029058">
    <property type="entry name" value="AB_hydrolase_fold"/>
</dbReference>
<keyword evidence="1 3" id="KW-0378">Hydrolase</keyword>
<reference evidence="3" key="1">
    <citation type="submission" date="2020-10" db="EMBL/GenBank/DDBJ databases">
        <authorList>
            <person name="Gilroy R."/>
        </authorList>
    </citation>
    <scope>NUCLEOTIDE SEQUENCE</scope>
    <source>
        <strain evidence="3">18911</strain>
    </source>
</reference>
<organism evidence="3 4">
    <name type="scientific">Candidatus Stercoripulliclostridium merdigallinarum</name>
    <dbReference type="NCBI Taxonomy" id="2840951"/>
    <lineage>
        <taxon>Bacteria</taxon>
        <taxon>Bacillati</taxon>
        <taxon>Bacillota</taxon>
        <taxon>Clostridia</taxon>
        <taxon>Eubacteriales</taxon>
        <taxon>Candidatus Stercoripulliclostridium</taxon>
    </lineage>
</organism>
<dbReference type="SUPFAM" id="SSF53474">
    <property type="entry name" value="alpha/beta-Hydrolases"/>
    <property type="match status" value="1"/>
</dbReference>
<accession>A0A9D1MG37</accession>
<reference evidence="3" key="2">
    <citation type="journal article" date="2021" name="PeerJ">
        <title>Extensive microbial diversity within the chicken gut microbiome revealed by metagenomics and culture.</title>
        <authorList>
            <person name="Gilroy R."/>
            <person name="Ravi A."/>
            <person name="Getino M."/>
            <person name="Pursley I."/>
            <person name="Horton D.L."/>
            <person name="Alikhan N.F."/>
            <person name="Baker D."/>
            <person name="Gharbi K."/>
            <person name="Hall N."/>
            <person name="Watson M."/>
            <person name="Adriaenssens E.M."/>
            <person name="Foster-Nyarko E."/>
            <person name="Jarju S."/>
            <person name="Secka A."/>
            <person name="Antonio M."/>
            <person name="Oren A."/>
            <person name="Chaudhuri R.R."/>
            <person name="La Ragione R."/>
            <person name="Hildebrand F."/>
            <person name="Pallen M.J."/>
        </authorList>
    </citation>
    <scope>NUCLEOTIDE SEQUENCE</scope>
    <source>
        <strain evidence="3">18911</strain>
    </source>
</reference>
<evidence type="ECO:0000259" key="2">
    <source>
        <dbReference type="Pfam" id="PF20434"/>
    </source>
</evidence>
<evidence type="ECO:0000256" key="1">
    <source>
        <dbReference type="ARBA" id="ARBA00022801"/>
    </source>
</evidence>
<dbReference type="InterPro" id="IPR050300">
    <property type="entry name" value="GDXG_lipolytic_enzyme"/>
</dbReference>
<dbReference type="AlphaFoldDB" id="A0A9D1MG37"/>
<dbReference type="InterPro" id="IPR049492">
    <property type="entry name" value="BD-FAE-like_dom"/>
</dbReference>
<feature type="domain" description="BD-FAE-like" evidence="2">
    <location>
        <begin position="46"/>
        <end position="243"/>
    </location>
</feature>
<dbReference type="GO" id="GO:0016787">
    <property type="term" value="F:hydrolase activity"/>
    <property type="evidence" value="ECO:0007669"/>
    <property type="project" value="UniProtKB-KW"/>
</dbReference>
<proteinExistence type="predicted"/>
<dbReference type="PANTHER" id="PTHR48081">
    <property type="entry name" value="AB HYDROLASE SUPERFAMILY PROTEIN C4A8.06C"/>
    <property type="match status" value="1"/>
</dbReference>